<organism evidence="3 4">
    <name type="scientific">Halogeometricum limi</name>
    <dbReference type="NCBI Taxonomy" id="555875"/>
    <lineage>
        <taxon>Archaea</taxon>
        <taxon>Methanobacteriati</taxon>
        <taxon>Methanobacteriota</taxon>
        <taxon>Stenosarchaea group</taxon>
        <taxon>Halobacteria</taxon>
        <taxon>Halobacteriales</taxon>
        <taxon>Haloferacaceae</taxon>
        <taxon>Halogeometricum</taxon>
    </lineage>
</organism>
<keyword evidence="4" id="KW-1185">Reference proteome</keyword>
<dbReference type="Proteomes" id="UP000243250">
    <property type="component" value="Unassembled WGS sequence"/>
</dbReference>
<dbReference type="InterPro" id="IPR012859">
    <property type="entry name" value="Pilin_N_archaeal"/>
</dbReference>
<sequence length="174" mass="18368">MNSDTRAVSPVVATILMVAVVVVLTGATGGYLFQLTDSVDDAPNTAFSAEYDTSTRDNVGTSPDGHYLNVTHTAGDTLQTGALNISVTGAWSRDTDDPNDNEPAVYVGPNPFASQAGSDFTAAETVSINSSSFREAGGAAIDNSDYLDLQDATVRIVWQSSSTDDSVTLWTWEF</sequence>
<feature type="transmembrane region" description="Helical" evidence="1">
    <location>
        <begin position="12"/>
        <end position="33"/>
    </location>
</feature>
<gene>
    <name evidence="3" type="ORF">SAMN04488124_1267</name>
</gene>
<keyword evidence="1" id="KW-0472">Membrane</keyword>
<dbReference type="Pfam" id="PF07790">
    <property type="entry name" value="Pilin_N"/>
    <property type="match status" value="1"/>
</dbReference>
<keyword evidence="3" id="KW-0969">Cilium</keyword>
<evidence type="ECO:0000313" key="3">
    <source>
        <dbReference type="EMBL" id="SFR43364.1"/>
    </source>
</evidence>
<feature type="domain" description="Archaeal Type IV pilin N-terminal" evidence="2">
    <location>
        <begin position="6"/>
        <end position="89"/>
    </location>
</feature>
<evidence type="ECO:0000259" key="2">
    <source>
        <dbReference type="Pfam" id="PF07790"/>
    </source>
</evidence>
<keyword evidence="1" id="KW-1133">Transmembrane helix</keyword>
<evidence type="ECO:0000313" key="4">
    <source>
        <dbReference type="Proteomes" id="UP000243250"/>
    </source>
</evidence>
<dbReference type="EMBL" id="FOYS01000002">
    <property type="protein sequence ID" value="SFR43364.1"/>
    <property type="molecule type" value="Genomic_DNA"/>
</dbReference>
<proteinExistence type="predicted"/>
<reference evidence="4" key="1">
    <citation type="submission" date="2016-10" db="EMBL/GenBank/DDBJ databases">
        <authorList>
            <person name="Varghese N."/>
            <person name="Submissions S."/>
        </authorList>
    </citation>
    <scope>NUCLEOTIDE SEQUENCE [LARGE SCALE GENOMIC DNA]</scope>
    <source>
        <strain evidence="4">CGMCC 1.8711</strain>
    </source>
</reference>
<name>A0A1I6GMF0_9EURY</name>
<protein>
    <submittedName>
        <fullName evidence="3">Flagellin N-terminal-like domain-containing protein</fullName>
    </submittedName>
</protein>
<accession>A0A1I6GMF0</accession>
<evidence type="ECO:0000256" key="1">
    <source>
        <dbReference type="SAM" id="Phobius"/>
    </source>
</evidence>
<dbReference type="InterPro" id="IPR013373">
    <property type="entry name" value="Flagellin/pilin_N_arc"/>
</dbReference>
<keyword evidence="3" id="KW-0966">Cell projection</keyword>
<keyword evidence="3" id="KW-0282">Flagellum</keyword>
<keyword evidence="1" id="KW-0812">Transmembrane</keyword>
<dbReference type="RefSeq" id="WP_089878058.1">
    <property type="nucleotide sequence ID" value="NZ_FOYS01000002.1"/>
</dbReference>
<dbReference type="NCBIfam" id="TIGR02537">
    <property type="entry name" value="arch_flag_Nterm"/>
    <property type="match status" value="1"/>
</dbReference>
<dbReference type="AlphaFoldDB" id="A0A1I6GMF0"/>